<evidence type="ECO:0000313" key="4">
    <source>
        <dbReference type="Proteomes" id="UP000187406"/>
    </source>
</evidence>
<sequence>MAFSTNSKIWVLVVALLSILCCNLGKADGDVAQIVSKALICFNDKYIYSSCEESYRLTESGNLNVPSAYTVSYCTGPCLQETQLVLNCIENILTNFVFYNEATIQDVRDTVKAGCGYGPERGNFNVAEHLQAERNSSHKVAAQILFGLGMMIVGGGLFL</sequence>
<keyword evidence="4" id="KW-1185">Reference proteome</keyword>
<evidence type="ECO:0000313" key="3">
    <source>
        <dbReference type="EMBL" id="GAV91410.1"/>
    </source>
</evidence>
<dbReference type="InterPro" id="IPR056633">
    <property type="entry name" value="DUF7731"/>
</dbReference>
<comment type="caution">
    <text evidence="3">The sequence shown here is derived from an EMBL/GenBank/DDBJ whole genome shotgun (WGS) entry which is preliminary data.</text>
</comment>
<gene>
    <name evidence="3" type="ORF">CFOL_v3_34805</name>
</gene>
<evidence type="ECO:0000256" key="1">
    <source>
        <dbReference type="SAM" id="SignalP"/>
    </source>
</evidence>
<feature type="signal peptide" evidence="1">
    <location>
        <begin position="1"/>
        <end position="29"/>
    </location>
</feature>
<reference evidence="4" key="1">
    <citation type="submission" date="2016-04" db="EMBL/GenBank/DDBJ databases">
        <title>Cephalotus genome sequencing.</title>
        <authorList>
            <person name="Fukushima K."/>
            <person name="Hasebe M."/>
            <person name="Fang X."/>
        </authorList>
    </citation>
    <scope>NUCLEOTIDE SEQUENCE [LARGE SCALE GENOMIC DNA]</scope>
    <source>
        <strain evidence="4">cv. St1</strain>
    </source>
</reference>
<dbReference type="STRING" id="3775.A0A1Q3DFY6"/>
<dbReference type="Pfam" id="PF24865">
    <property type="entry name" value="DUF7731"/>
    <property type="match status" value="1"/>
</dbReference>
<proteinExistence type="predicted"/>
<evidence type="ECO:0000259" key="2">
    <source>
        <dbReference type="Pfam" id="PF24865"/>
    </source>
</evidence>
<dbReference type="AlphaFoldDB" id="A0A1Q3DFY6"/>
<dbReference type="Proteomes" id="UP000187406">
    <property type="component" value="Unassembled WGS sequence"/>
</dbReference>
<feature type="chain" id="PRO_5012004007" description="DUF7731 domain-containing protein" evidence="1">
    <location>
        <begin position="30"/>
        <end position="159"/>
    </location>
</feature>
<dbReference type="PANTHER" id="PTHR34366:SF2">
    <property type="entry name" value="OS07G0289901 PROTEIN"/>
    <property type="match status" value="1"/>
</dbReference>
<dbReference type="PANTHER" id="PTHR34366">
    <property type="entry name" value="OS07G0289901 PROTEIN-RELATED"/>
    <property type="match status" value="1"/>
</dbReference>
<name>A0A1Q3DFY6_CEPFO</name>
<dbReference type="EMBL" id="BDDD01007408">
    <property type="protein sequence ID" value="GAV91410.1"/>
    <property type="molecule type" value="Genomic_DNA"/>
</dbReference>
<protein>
    <recommendedName>
        <fullName evidence="2">DUF7731 domain-containing protein</fullName>
    </recommendedName>
</protein>
<keyword evidence="1" id="KW-0732">Signal</keyword>
<dbReference type="InParanoid" id="A0A1Q3DFY6"/>
<organism evidence="3 4">
    <name type="scientific">Cephalotus follicularis</name>
    <name type="common">Albany pitcher plant</name>
    <dbReference type="NCBI Taxonomy" id="3775"/>
    <lineage>
        <taxon>Eukaryota</taxon>
        <taxon>Viridiplantae</taxon>
        <taxon>Streptophyta</taxon>
        <taxon>Embryophyta</taxon>
        <taxon>Tracheophyta</taxon>
        <taxon>Spermatophyta</taxon>
        <taxon>Magnoliopsida</taxon>
        <taxon>eudicotyledons</taxon>
        <taxon>Gunneridae</taxon>
        <taxon>Pentapetalae</taxon>
        <taxon>rosids</taxon>
        <taxon>fabids</taxon>
        <taxon>Oxalidales</taxon>
        <taxon>Cephalotaceae</taxon>
        <taxon>Cephalotus</taxon>
    </lineage>
</organism>
<dbReference type="FunCoup" id="A0A1Q3DFY6">
    <property type="interactions" value="88"/>
</dbReference>
<dbReference type="OrthoDB" id="1843925at2759"/>
<accession>A0A1Q3DFY6</accession>
<feature type="domain" description="DUF7731" evidence="2">
    <location>
        <begin position="32"/>
        <end position="131"/>
    </location>
</feature>